<organism evidence="2 3">
    <name type="scientific">Aspergillus terreus</name>
    <dbReference type="NCBI Taxonomy" id="33178"/>
    <lineage>
        <taxon>Eukaryota</taxon>
        <taxon>Fungi</taxon>
        <taxon>Dikarya</taxon>
        <taxon>Ascomycota</taxon>
        <taxon>Pezizomycotina</taxon>
        <taxon>Eurotiomycetes</taxon>
        <taxon>Eurotiomycetidae</taxon>
        <taxon>Eurotiales</taxon>
        <taxon>Aspergillaceae</taxon>
        <taxon>Aspergillus</taxon>
        <taxon>Aspergillus subgen. Circumdati</taxon>
    </lineage>
</organism>
<evidence type="ECO:0000313" key="3">
    <source>
        <dbReference type="Proteomes" id="UP000452235"/>
    </source>
</evidence>
<dbReference type="EMBL" id="BLJY01000006">
    <property type="protein sequence ID" value="GFF17062.1"/>
    <property type="molecule type" value="Genomic_DNA"/>
</dbReference>
<reference evidence="2 3" key="1">
    <citation type="submission" date="2020-01" db="EMBL/GenBank/DDBJ databases">
        <title>Aspergillus terreus IFO 6365 whole genome shotgun sequence.</title>
        <authorList>
            <person name="Kanamasa S."/>
            <person name="Takahashi H."/>
        </authorList>
    </citation>
    <scope>NUCLEOTIDE SEQUENCE [LARGE SCALE GENOMIC DNA]</scope>
    <source>
        <strain evidence="2 3">IFO 6365</strain>
    </source>
</reference>
<dbReference type="OrthoDB" id="425354at2759"/>
<comment type="caution">
    <text evidence="2">The sequence shown here is derived from an EMBL/GenBank/DDBJ whole genome shotgun (WGS) entry which is preliminary data.</text>
</comment>
<name>A0A5M3YY30_ASPTE</name>
<dbReference type="VEuPathDB" id="FungiDB:ATEG_03168"/>
<gene>
    <name evidence="2" type="ORF">ATEIFO6365_0006039900</name>
</gene>
<protein>
    <submittedName>
        <fullName evidence="2">Uncharacterized protein</fullName>
    </submittedName>
</protein>
<feature type="region of interest" description="Disordered" evidence="1">
    <location>
        <begin position="1"/>
        <end position="65"/>
    </location>
</feature>
<proteinExistence type="predicted"/>
<keyword evidence="3" id="KW-1185">Reference proteome</keyword>
<dbReference type="PANTHER" id="PTHR38115:SF1">
    <property type="entry name" value="LIPOCALIN-LIKE DOMAIN-CONTAINING PROTEIN"/>
    <property type="match status" value="1"/>
</dbReference>
<dbReference type="PANTHER" id="PTHR38115">
    <property type="entry name" value="LIPOCALIN-LIKE DOMAIN-CONTAINING PROTEIN"/>
    <property type="match status" value="1"/>
</dbReference>
<dbReference type="AlphaFoldDB" id="A0A5M3YY30"/>
<evidence type="ECO:0000313" key="2">
    <source>
        <dbReference type="EMBL" id="GFF17062.1"/>
    </source>
</evidence>
<dbReference type="InterPro" id="IPR053037">
    <property type="entry name" value="Pericyclase_pydY-like"/>
</dbReference>
<sequence length="264" mass="29732">MAAPADASIKNLNGSWTMVRPPIPPVMRGLQPVRSQRSTSEPGTSPGPSAPSPNNNNQSNPARDTQQGMGWLLRKAISLAYITAEVKQYADSEDPKIMHIDIKQYVTGGIEGTTENRTTDWKTREHQDHIFGRVEGQSKFFRGSKSADGKVRPNLDWATETDNEQIKKFLNGEVLKDGSECDGWIVENLGEEYGEGEGLWLQSYVRSLDSTWTAEQIWGFEIVNGERYYSRRIVVANNGTYEMARMIYSYIPPQPQPEEDEIIM</sequence>
<accession>A0A5M3YY30</accession>
<dbReference type="Proteomes" id="UP000452235">
    <property type="component" value="Unassembled WGS sequence"/>
</dbReference>
<feature type="compositionally biased region" description="Low complexity" evidence="1">
    <location>
        <begin position="38"/>
        <end position="62"/>
    </location>
</feature>
<evidence type="ECO:0000256" key="1">
    <source>
        <dbReference type="SAM" id="MobiDB-lite"/>
    </source>
</evidence>